<dbReference type="KEGG" id="samy:DB32_006640"/>
<evidence type="ECO:0000313" key="3">
    <source>
        <dbReference type="Proteomes" id="UP000034883"/>
    </source>
</evidence>
<evidence type="ECO:0000313" key="2">
    <source>
        <dbReference type="EMBL" id="AKF09491.1"/>
    </source>
</evidence>
<dbReference type="EMBL" id="CP011125">
    <property type="protein sequence ID" value="AKF09491.1"/>
    <property type="molecule type" value="Genomic_DNA"/>
</dbReference>
<name>A0A0F6YL60_9BACT</name>
<gene>
    <name evidence="2" type="ORF">DB32_006640</name>
</gene>
<organism evidence="2 3">
    <name type="scientific">Sandaracinus amylolyticus</name>
    <dbReference type="NCBI Taxonomy" id="927083"/>
    <lineage>
        <taxon>Bacteria</taxon>
        <taxon>Pseudomonadati</taxon>
        <taxon>Myxococcota</taxon>
        <taxon>Polyangia</taxon>
        <taxon>Polyangiales</taxon>
        <taxon>Sandaracinaceae</taxon>
        <taxon>Sandaracinus</taxon>
    </lineage>
</organism>
<dbReference type="Proteomes" id="UP000034883">
    <property type="component" value="Chromosome"/>
</dbReference>
<dbReference type="PROSITE" id="PS51257">
    <property type="entry name" value="PROKAR_LIPOPROTEIN"/>
    <property type="match status" value="1"/>
</dbReference>
<keyword evidence="3" id="KW-1185">Reference proteome</keyword>
<feature type="chain" id="PRO_5002512521" description="PEGA domain-containing protein" evidence="1">
    <location>
        <begin position="22"/>
        <end position="100"/>
    </location>
</feature>
<proteinExistence type="predicted"/>
<keyword evidence="1" id="KW-0732">Signal</keyword>
<sequence>MVAMRTFALALVIGIAGCGGAQRGAAPARARFVITPDTARVYTDERFLGTGRVLDARPFETRTGTRRFTITADGYFPHDLEVELPSGTTTIELRLRPVPR</sequence>
<dbReference type="AlphaFoldDB" id="A0A0F6YL60"/>
<evidence type="ECO:0000256" key="1">
    <source>
        <dbReference type="SAM" id="SignalP"/>
    </source>
</evidence>
<protein>
    <recommendedName>
        <fullName evidence="4">PEGA domain-containing protein</fullName>
    </recommendedName>
</protein>
<dbReference type="STRING" id="927083.DB32_006640"/>
<reference evidence="2 3" key="1">
    <citation type="submission" date="2015-03" db="EMBL/GenBank/DDBJ databases">
        <title>Genome assembly of Sandaracinus amylolyticus DSM 53668.</title>
        <authorList>
            <person name="Sharma G."/>
            <person name="Subramanian S."/>
        </authorList>
    </citation>
    <scope>NUCLEOTIDE SEQUENCE [LARGE SCALE GENOMIC DNA]</scope>
    <source>
        <strain evidence="2 3">DSM 53668</strain>
    </source>
</reference>
<feature type="signal peptide" evidence="1">
    <location>
        <begin position="1"/>
        <end position="21"/>
    </location>
</feature>
<evidence type="ECO:0008006" key="4">
    <source>
        <dbReference type="Google" id="ProtNLM"/>
    </source>
</evidence>
<accession>A0A0F6YL60</accession>